<evidence type="ECO:0000313" key="1">
    <source>
        <dbReference type="EMBL" id="PVZ67685.1"/>
    </source>
</evidence>
<reference evidence="1 2" key="1">
    <citation type="submission" date="2018-04" db="EMBL/GenBank/DDBJ databases">
        <title>Thalassorhabdus spongiae gen. nov., sp. nov., isolated from a marine sponge in South-West Iceland.</title>
        <authorList>
            <person name="Knobloch S."/>
            <person name="Daussin A."/>
            <person name="Johannsson R."/>
            <person name="Marteinsson V.T."/>
        </authorList>
    </citation>
    <scope>NUCLEOTIDE SEQUENCE [LARGE SCALE GENOMIC DNA]</scope>
    <source>
        <strain evidence="1 2">Hp12</strain>
    </source>
</reference>
<dbReference type="AlphaFoldDB" id="A0A2V1GY77"/>
<sequence length="161" mass="17209">MASIFEELQQGHHTDFMEVDGWDNQIQDEDFPTGFRLLSYSHSIAKTGQGAQFAPKSVVVQRGTGFGFLATAALNGMKIPSAVIHSRPGNAGTAESYTAELTGVIIRIGSIGMYPGSVVEYDSVTISADEGKFKFAEVDASGVEKQAPTEAGLNNITRTFT</sequence>
<gene>
    <name evidence="1" type="ORF">DC094_14715</name>
</gene>
<dbReference type="InterPro" id="IPR036624">
    <property type="entry name" value="Hcp1-lik_sf"/>
</dbReference>
<accession>A0A2V1GY77</accession>
<comment type="caution">
    <text evidence="1">The sequence shown here is derived from an EMBL/GenBank/DDBJ whole genome shotgun (WGS) entry which is preliminary data.</text>
</comment>
<dbReference type="EMBL" id="QDDL01000006">
    <property type="protein sequence ID" value="PVZ67685.1"/>
    <property type="molecule type" value="Genomic_DNA"/>
</dbReference>
<proteinExistence type="predicted"/>
<protein>
    <submittedName>
        <fullName evidence="1">Uncharacterized protein</fullName>
    </submittedName>
</protein>
<dbReference type="Gene3D" id="2.30.110.20">
    <property type="entry name" value="Hcp1-like"/>
    <property type="match status" value="1"/>
</dbReference>
<dbReference type="SUPFAM" id="SSF141452">
    <property type="entry name" value="Hcp1-like"/>
    <property type="match status" value="1"/>
</dbReference>
<keyword evidence="2" id="KW-1185">Reference proteome</keyword>
<name>A0A2V1GY77_9GAMM</name>
<organism evidence="1 2">
    <name type="scientific">Pelagibaculum spongiae</name>
    <dbReference type="NCBI Taxonomy" id="2080658"/>
    <lineage>
        <taxon>Bacteria</taxon>
        <taxon>Pseudomonadati</taxon>
        <taxon>Pseudomonadota</taxon>
        <taxon>Gammaproteobacteria</taxon>
        <taxon>Oceanospirillales</taxon>
        <taxon>Pelagibaculum</taxon>
    </lineage>
</organism>
<evidence type="ECO:0000313" key="2">
    <source>
        <dbReference type="Proteomes" id="UP000244906"/>
    </source>
</evidence>
<dbReference type="RefSeq" id="WP_116687881.1">
    <property type="nucleotide sequence ID" value="NZ_CAWNYD010000006.1"/>
</dbReference>
<dbReference type="Proteomes" id="UP000244906">
    <property type="component" value="Unassembled WGS sequence"/>
</dbReference>